<dbReference type="GO" id="GO:0008732">
    <property type="term" value="F:L-allo-threonine aldolase activity"/>
    <property type="evidence" value="ECO:0007669"/>
    <property type="project" value="TreeGrafter"/>
</dbReference>
<dbReference type="PIRSF" id="PIRSF017617">
    <property type="entry name" value="Thr_aldolase"/>
    <property type="match status" value="1"/>
</dbReference>
<evidence type="ECO:0000256" key="5">
    <source>
        <dbReference type="PIRSR" id="PIRSR017617-1"/>
    </source>
</evidence>
<dbReference type="AlphaFoldDB" id="A0A6N9H8M7"/>
<evidence type="ECO:0000259" key="6">
    <source>
        <dbReference type="Pfam" id="PF01212"/>
    </source>
</evidence>
<reference evidence="7 8" key="1">
    <citation type="submission" date="2020-01" db="EMBL/GenBank/DDBJ databases">
        <authorList>
            <person name="Deng T."/>
        </authorList>
    </citation>
    <scope>NUCLEOTIDE SEQUENCE [LARGE SCALE GENOMIC DNA]</scope>
    <source>
        <strain evidence="7 8">5221</strain>
    </source>
</reference>
<gene>
    <name evidence="7" type="ORF">GSY69_10430</name>
</gene>
<evidence type="ECO:0000256" key="4">
    <source>
        <dbReference type="ARBA" id="ARBA00023239"/>
    </source>
</evidence>
<dbReference type="Gene3D" id="3.90.1150.10">
    <property type="entry name" value="Aspartate Aminotransferase, domain 1"/>
    <property type="match status" value="1"/>
</dbReference>
<dbReference type="InterPro" id="IPR001597">
    <property type="entry name" value="ArAA_b-elim_lyase/Thr_aldolase"/>
</dbReference>
<keyword evidence="8" id="KW-1185">Reference proteome</keyword>
<dbReference type="EMBL" id="WWEQ01000049">
    <property type="protein sequence ID" value="MYM20369.1"/>
    <property type="molecule type" value="Genomic_DNA"/>
</dbReference>
<dbReference type="InterPro" id="IPR023603">
    <property type="entry name" value="Low_specificity_L-TA-like"/>
</dbReference>
<keyword evidence="3" id="KW-0663">Pyridoxal phosphate</keyword>
<organism evidence="7 8">
    <name type="scientific">Brevibacterium rongguiense</name>
    <dbReference type="NCBI Taxonomy" id="2695267"/>
    <lineage>
        <taxon>Bacteria</taxon>
        <taxon>Bacillati</taxon>
        <taxon>Actinomycetota</taxon>
        <taxon>Actinomycetes</taxon>
        <taxon>Micrococcales</taxon>
        <taxon>Brevibacteriaceae</taxon>
        <taxon>Brevibacterium</taxon>
    </lineage>
</organism>
<dbReference type="InterPro" id="IPR015422">
    <property type="entry name" value="PyrdxlP-dep_Trfase_small"/>
</dbReference>
<dbReference type="InterPro" id="IPR015421">
    <property type="entry name" value="PyrdxlP-dep_Trfase_major"/>
</dbReference>
<dbReference type="SUPFAM" id="SSF53383">
    <property type="entry name" value="PLP-dependent transferases"/>
    <property type="match status" value="1"/>
</dbReference>
<dbReference type="GO" id="GO:0006545">
    <property type="term" value="P:glycine biosynthetic process"/>
    <property type="evidence" value="ECO:0007669"/>
    <property type="project" value="TreeGrafter"/>
</dbReference>
<dbReference type="PANTHER" id="PTHR48097:SF9">
    <property type="entry name" value="L-THREONINE ALDOLASE"/>
    <property type="match status" value="1"/>
</dbReference>
<protein>
    <submittedName>
        <fullName evidence="7">Low specificity L-threonine aldolase</fullName>
    </submittedName>
</protein>
<dbReference type="Gene3D" id="3.40.640.10">
    <property type="entry name" value="Type I PLP-dependent aspartate aminotransferase-like (Major domain)"/>
    <property type="match status" value="1"/>
</dbReference>
<evidence type="ECO:0000256" key="1">
    <source>
        <dbReference type="ARBA" id="ARBA00001933"/>
    </source>
</evidence>
<evidence type="ECO:0000256" key="3">
    <source>
        <dbReference type="ARBA" id="ARBA00022898"/>
    </source>
</evidence>
<dbReference type="GO" id="GO:0005829">
    <property type="term" value="C:cytosol"/>
    <property type="evidence" value="ECO:0007669"/>
    <property type="project" value="TreeGrafter"/>
</dbReference>
<sequence>MARDGAERPAAEVSIDLRSDTVTRPGAEMRAAMAAAPVGDDVYGEDPTVSALEEETAELLGLEAGLFCPTGSMANMLGIAALTPAGTEVLAESRAHILRAESGGHGALAGITSRTWRSDGGVFRAADALDMLSPPGSPMLVPTATVSVENTHNFWGGTVADLAELRELRAATARQGVAVHLDGARLANAWTAAGVAPSVYGEVADTISICLSKGLGAPVGSVLAGSAETIAAARTLRKRYGGGMRQAGIIAAGGLFALRHNADRLADDHAHARLIAEAIASAAPGAVDPAAVATNIVVVELGQRWSAGGAQAFARDAERHGVRVSVLGPHTVRLVTHLDVSREQAQYAAEALAGLAAR</sequence>
<feature type="domain" description="Aromatic amino acid beta-eliminating lyase/threonine aldolase" evidence="6">
    <location>
        <begin position="16"/>
        <end position="300"/>
    </location>
</feature>
<feature type="modified residue" description="N6-(pyridoxal phosphate)lysine" evidence="5">
    <location>
        <position position="213"/>
    </location>
</feature>
<evidence type="ECO:0000313" key="8">
    <source>
        <dbReference type="Proteomes" id="UP000469215"/>
    </source>
</evidence>
<dbReference type="Proteomes" id="UP000469215">
    <property type="component" value="Unassembled WGS sequence"/>
</dbReference>
<comment type="cofactor">
    <cofactor evidence="1">
        <name>pyridoxal 5'-phosphate</name>
        <dbReference type="ChEBI" id="CHEBI:597326"/>
    </cofactor>
</comment>
<keyword evidence="4" id="KW-0456">Lyase</keyword>
<proteinExistence type="inferred from homology"/>
<dbReference type="InterPro" id="IPR015424">
    <property type="entry name" value="PyrdxlP-dep_Trfase"/>
</dbReference>
<dbReference type="Pfam" id="PF01212">
    <property type="entry name" value="Beta_elim_lyase"/>
    <property type="match status" value="1"/>
</dbReference>
<dbReference type="FunFam" id="3.40.640.10:FF:000030">
    <property type="entry name" value="Low-specificity L-threonine aldolase"/>
    <property type="match status" value="1"/>
</dbReference>
<dbReference type="PANTHER" id="PTHR48097">
    <property type="entry name" value="L-THREONINE ALDOLASE-RELATED"/>
    <property type="match status" value="1"/>
</dbReference>
<name>A0A6N9H8M7_9MICO</name>
<accession>A0A6N9H8M7</accession>
<dbReference type="GO" id="GO:0006567">
    <property type="term" value="P:L-threonine catabolic process"/>
    <property type="evidence" value="ECO:0007669"/>
    <property type="project" value="TreeGrafter"/>
</dbReference>
<comment type="caution">
    <text evidence="7">The sequence shown here is derived from an EMBL/GenBank/DDBJ whole genome shotgun (WGS) entry which is preliminary data.</text>
</comment>
<evidence type="ECO:0000256" key="2">
    <source>
        <dbReference type="ARBA" id="ARBA00006966"/>
    </source>
</evidence>
<evidence type="ECO:0000313" key="7">
    <source>
        <dbReference type="EMBL" id="MYM20369.1"/>
    </source>
</evidence>
<comment type="similarity">
    <text evidence="2">Belongs to the threonine aldolase family.</text>
</comment>
<dbReference type="NCBIfam" id="NF041359">
    <property type="entry name" value="GntG_guanitoxin"/>
    <property type="match status" value="1"/>
</dbReference>